<keyword evidence="4" id="KW-0805">Transcription regulation</keyword>
<evidence type="ECO:0000256" key="5">
    <source>
        <dbReference type="ARBA" id="ARBA00023125"/>
    </source>
</evidence>
<dbReference type="PROSITE" id="PS50110">
    <property type="entry name" value="RESPONSE_REGULATORY"/>
    <property type="match status" value="1"/>
</dbReference>
<evidence type="ECO:0000256" key="2">
    <source>
        <dbReference type="ARBA" id="ARBA00022553"/>
    </source>
</evidence>
<comment type="caution">
    <text evidence="12">The sequence shown here is derived from an EMBL/GenBank/DDBJ whole genome shotgun (WGS) entry which is preliminary data.</text>
</comment>
<dbReference type="GO" id="GO:0071555">
    <property type="term" value="P:cell wall organization"/>
    <property type="evidence" value="ECO:0007669"/>
    <property type="project" value="UniProtKB-KW"/>
</dbReference>
<dbReference type="Proteomes" id="UP000288028">
    <property type="component" value="Unassembled WGS sequence"/>
</dbReference>
<dbReference type="Pfam" id="PF00486">
    <property type="entry name" value="Trans_reg_C"/>
    <property type="match status" value="1"/>
</dbReference>
<evidence type="ECO:0000313" key="13">
    <source>
        <dbReference type="Proteomes" id="UP000288028"/>
    </source>
</evidence>
<evidence type="ECO:0000256" key="8">
    <source>
        <dbReference type="PROSITE-ProRule" id="PRU00169"/>
    </source>
</evidence>
<dbReference type="InterPro" id="IPR001789">
    <property type="entry name" value="Sig_transdc_resp-reg_receiver"/>
</dbReference>
<keyword evidence="2 8" id="KW-0597">Phosphoprotein</keyword>
<evidence type="ECO:0000259" key="11">
    <source>
        <dbReference type="PROSITE" id="PS51755"/>
    </source>
</evidence>
<keyword evidence="6" id="KW-0804">Transcription</keyword>
<dbReference type="SUPFAM" id="SSF52172">
    <property type="entry name" value="CheY-like"/>
    <property type="match status" value="1"/>
</dbReference>
<dbReference type="GO" id="GO:0000156">
    <property type="term" value="F:phosphorelay response regulator activity"/>
    <property type="evidence" value="ECO:0007669"/>
    <property type="project" value="TreeGrafter"/>
</dbReference>
<dbReference type="PROSITE" id="PS51755">
    <property type="entry name" value="OMPR_PHOB"/>
    <property type="match status" value="1"/>
</dbReference>
<dbReference type="Gene3D" id="1.10.10.10">
    <property type="entry name" value="Winged helix-like DNA-binding domain superfamily/Winged helix DNA-binding domain"/>
    <property type="match status" value="1"/>
</dbReference>
<dbReference type="EMBL" id="NGKB01000022">
    <property type="protein sequence ID" value="RSU09737.1"/>
    <property type="molecule type" value="Genomic_DNA"/>
</dbReference>
<dbReference type="SMART" id="SM00862">
    <property type="entry name" value="Trans_reg_C"/>
    <property type="match status" value="1"/>
</dbReference>
<keyword evidence="13" id="KW-1185">Reference proteome</keyword>
<dbReference type="PANTHER" id="PTHR48111">
    <property type="entry name" value="REGULATOR OF RPOS"/>
    <property type="match status" value="1"/>
</dbReference>
<dbReference type="SMART" id="SM00448">
    <property type="entry name" value="REC"/>
    <property type="match status" value="1"/>
</dbReference>
<evidence type="ECO:0000256" key="4">
    <source>
        <dbReference type="ARBA" id="ARBA00023015"/>
    </source>
</evidence>
<keyword evidence="3" id="KW-0902">Two-component regulatory system</keyword>
<dbReference type="Pfam" id="PF00072">
    <property type="entry name" value="Response_reg"/>
    <property type="match status" value="1"/>
</dbReference>
<evidence type="ECO:0000256" key="9">
    <source>
        <dbReference type="PROSITE-ProRule" id="PRU01091"/>
    </source>
</evidence>
<keyword evidence="1" id="KW-0678">Repressor</keyword>
<dbReference type="OrthoDB" id="9790442at2"/>
<reference evidence="12 13" key="1">
    <citation type="submission" date="2017-05" db="EMBL/GenBank/DDBJ databases">
        <title>Vagococcus spp. assemblies.</title>
        <authorList>
            <person name="Gulvik C.A."/>
        </authorList>
    </citation>
    <scope>NUCLEOTIDE SEQUENCE [LARGE SCALE GENOMIC DNA]</scope>
    <source>
        <strain evidence="12 13">SS1714</strain>
    </source>
</reference>
<dbReference type="Gene3D" id="3.40.50.2300">
    <property type="match status" value="1"/>
</dbReference>
<accession>A0A430APB7</accession>
<feature type="DNA-binding region" description="OmpR/PhoB-type" evidence="9">
    <location>
        <begin position="119"/>
        <end position="213"/>
    </location>
</feature>
<evidence type="ECO:0000259" key="10">
    <source>
        <dbReference type="PROSITE" id="PS50110"/>
    </source>
</evidence>
<proteinExistence type="predicted"/>
<dbReference type="CDD" id="cd17574">
    <property type="entry name" value="REC_OmpR"/>
    <property type="match status" value="1"/>
</dbReference>
<dbReference type="InterPro" id="IPR011006">
    <property type="entry name" value="CheY-like_superfamily"/>
</dbReference>
<dbReference type="InterPro" id="IPR036388">
    <property type="entry name" value="WH-like_DNA-bd_sf"/>
</dbReference>
<dbReference type="GO" id="GO:0005829">
    <property type="term" value="C:cytosol"/>
    <property type="evidence" value="ECO:0007669"/>
    <property type="project" value="TreeGrafter"/>
</dbReference>
<organism evidence="12 13">
    <name type="scientific">Vagococcus carniphilus</name>
    <dbReference type="NCBI Taxonomy" id="218144"/>
    <lineage>
        <taxon>Bacteria</taxon>
        <taxon>Bacillati</taxon>
        <taxon>Bacillota</taxon>
        <taxon>Bacilli</taxon>
        <taxon>Lactobacillales</taxon>
        <taxon>Enterococcaceae</taxon>
        <taxon>Vagococcus</taxon>
    </lineage>
</organism>
<evidence type="ECO:0000256" key="3">
    <source>
        <dbReference type="ARBA" id="ARBA00023012"/>
    </source>
</evidence>
<name>A0A430APB7_9ENTE</name>
<sequence>MKILLAEDDLDMQKILKIYLEKEGYQLTIASDGEEALDYIVNEKFDLAILDWMMPKKDGMELCEDIRRMAIPIKILMLTAKNTSIDELKSLTAGADEYISKPFEMPILLIRIKKLVRGENVLKNATLSLNIETFEVRDNLQGIDLTRKEYDLLHYFMLNIDITLSREQILDNVWGIDYEGDTRTVDTHVKRLRKKLSEDYIETKVRLGYVMRSKDE</sequence>
<keyword evidence="5 9" id="KW-0238">DNA-binding</keyword>
<dbReference type="PANTHER" id="PTHR48111:SF73">
    <property type="entry name" value="ALKALINE PHOSPHATASE SYNTHESIS TRANSCRIPTIONAL REGULATORY PROTEIN PHOP"/>
    <property type="match status" value="1"/>
</dbReference>
<feature type="domain" description="Response regulatory" evidence="10">
    <location>
        <begin position="2"/>
        <end position="116"/>
    </location>
</feature>
<feature type="modified residue" description="4-aspartylphosphate" evidence="8">
    <location>
        <position position="51"/>
    </location>
</feature>
<protein>
    <submittedName>
        <fullName evidence="12">DNA-binding response regulator</fullName>
    </submittedName>
</protein>
<dbReference type="InterPro" id="IPR039420">
    <property type="entry name" value="WalR-like"/>
</dbReference>
<dbReference type="FunFam" id="3.40.50.2300:FF:000001">
    <property type="entry name" value="DNA-binding response regulator PhoB"/>
    <property type="match status" value="1"/>
</dbReference>
<dbReference type="RefSeq" id="WP_126796463.1">
    <property type="nucleotide sequence ID" value="NZ_CP060720.1"/>
</dbReference>
<dbReference type="GO" id="GO:0000976">
    <property type="term" value="F:transcription cis-regulatory region binding"/>
    <property type="evidence" value="ECO:0007669"/>
    <property type="project" value="TreeGrafter"/>
</dbReference>
<evidence type="ECO:0000256" key="1">
    <source>
        <dbReference type="ARBA" id="ARBA00022491"/>
    </source>
</evidence>
<dbReference type="GO" id="GO:0032993">
    <property type="term" value="C:protein-DNA complex"/>
    <property type="evidence" value="ECO:0007669"/>
    <property type="project" value="TreeGrafter"/>
</dbReference>
<dbReference type="CDD" id="cd00383">
    <property type="entry name" value="trans_reg_C"/>
    <property type="match status" value="1"/>
</dbReference>
<dbReference type="InterPro" id="IPR001867">
    <property type="entry name" value="OmpR/PhoB-type_DNA-bd"/>
</dbReference>
<dbReference type="GeneID" id="95581554"/>
<evidence type="ECO:0000313" key="12">
    <source>
        <dbReference type="EMBL" id="RSU09737.1"/>
    </source>
</evidence>
<evidence type="ECO:0000256" key="6">
    <source>
        <dbReference type="ARBA" id="ARBA00023163"/>
    </source>
</evidence>
<dbReference type="GO" id="GO:0006355">
    <property type="term" value="P:regulation of DNA-templated transcription"/>
    <property type="evidence" value="ECO:0007669"/>
    <property type="project" value="InterPro"/>
</dbReference>
<gene>
    <name evidence="12" type="ORF">CBF28_14580</name>
</gene>
<evidence type="ECO:0000256" key="7">
    <source>
        <dbReference type="ARBA" id="ARBA00023316"/>
    </source>
</evidence>
<keyword evidence="7" id="KW-0961">Cell wall biogenesis/degradation</keyword>
<feature type="domain" description="OmpR/PhoB-type" evidence="11">
    <location>
        <begin position="119"/>
        <end position="213"/>
    </location>
</feature>
<dbReference type="AlphaFoldDB" id="A0A430APB7"/>